<evidence type="ECO:0000256" key="1">
    <source>
        <dbReference type="SAM" id="MobiDB-lite"/>
    </source>
</evidence>
<dbReference type="AlphaFoldDB" id="A0A6G7VEM8"/>
<gene>
    <name evidence="3" type="ORF">GWK36_10645</name>
</gene>
<name>A0A6G7VEM8_9GAMM</name>
<accession>A0A6G7VEM8</accession>
<keyword evidence="2" id="KW-0812">Transmembrane</keyword>
<dbReference type="EMBL" id="CP048029">
    <property type="protein sequence ID" value="QIK38360.1"/>
    <property type="molecule type" value="Genomic_DNA"/>
</dbReference>
<proteinExistence type="predicted"/>
<protein>
    <submittedName>
        <fullName evidence="3">Uncharacterized protein</fullName>
    </submittedName>
</protein>
<dbReference type="RefSeq" id="WP_166271118.1">
    <property type="nucleotide sequence ID" value="NZ_CP048029.1"/>
</dbReference>
<evidence type="ECO:0000313" key="4">
    <source>
        <dbReference type="Proteomes" id="UP000502699"/>
    </source>
</evidence>
<evidence type="ECO:0000313" key="3">
    <source>
        <dbReference type="EMBL" id="QIK38360.1"/>
    </source>
</evidence>
<dbReference type="Proteomes" id="UP000502699">
    <property type="component" value="Chromosome"/>
</dbReference>
<keyword evidence="2" id="KW-0472">Membrane</keyword>
<dbReference type="KEGG" id="cjap:GWK36_10645"/>
<organism evidence="3 4">
    <name type="scientific">Caldichromatium japonicum</name>
    <dbReference type="NCBI Taxonomy" id="2699430"/>
    <lineage>
        <taxon>Bacteria</taxon>
        <taxon>Pseudomonadati</taxon>
        <taxon>Pseudomonadota</taxon>
        <taxon>Gammaproteobacteria</taxon>
        <taxon>Chromatiales</taxon>
        <taxon>Chromatiaceae</taxon>
        <taxon>Caldichromatium</taxon>
    </lineage>
</organism>
<dbReference type="PROSITE" id="PS51257">
    <property type="entry name" value="PROKAR_LIPOPROTEIN"/>
    <property type="match status" value="1"/>
</dbReference>
<reference evidence="4" key="1">
    <citation type="submission" date="2020-01" db="EMBL/GenBank/DDBJ databases">
        <title>Caldichromatium gen. nov., sp. nov., a thermophilic purple sulfur bacterium member of the family Chromatiaceae isolated from Nakabusa hot spring, Japan.</title>
        <authorList>
            <person name="Saini M.K."/>
            <person name="Hanada S."/>
            <person name="Tank M."/>
        </authorList>
    </citation>
    <scope>NUCLEOTIDE SEQUENCE [LARGE SCALE GENOMIC DNA]</scope>
    <source>
        <strain evidence="4">No.7</strain>
    </source>
</reference>
<evidence type="ECO:0000256" key="2">
    <source>
        <dbReference type="SAM" id="Phobius"/>
    </source>
</evidence>
<feature type="region of interest" description="Disordered" evidence="1">
    <location>
        <begin position="236"/>
        <end position="265"/>
    </location>
</feature>
<sequence>MGLNSWRWLFAAAGLAAVCLPMPLAACSCAWGGPFLAVATLGVPLVIHARVLRQRTQPAPAIEVQVLEVLRGGMLDSGLVVQMGDGMHCRPPVDPFMPGSEWVMALNGVGAKPGNGWALSHCGAYWLKVENSEVIGAIDRDALQRWPWETFRQRLHYPPFAEVFKGHIQADAARCHRFAGRLRVCLQPMTNGWLLTVHEDGRDDDLARLTLPLHGAPNPREIEGWQFLEDPSACASRPYEAESGPESPRRFVFSPEVGQTLATPA</sequence>
<feature type="transmembrane region" description="Helical" evidence="2">
    <location>
        <begin position="35"/>
        <end position="52"/>
    </location>
</feature>
<keyword evidence="2" id="KW-1133">Transmembrane helix</keyword>
<keyword evidence="4" id="KW-1185">Reference proteome</keyword>